<evidence type="ECO:0000313" key="2">
    <source>
        <dbReference type="EMBL" id="ESS62930.1"/>
    </source>
</evidence>
<dbReference type="Proteomes" id="UP000017861">
    <property type="component" value="Unassembled WGS sequence"/>
</dbReference>
<evidence type="ECO:0000256" key="1">
    <source>
        <dbReference type="SAM" id="MobiDB-lite"/>
    </source>
</evidence>
<protein>
    <submittedName>
        <fullName evidence="2">Uncharacterized protein</fullName>
    </submittedName>
</protein>
<comment type="caution">
    <text evidence="2">The sequence shown here is derived from an EMBL/GenBank/DDBJ whole genome shotgun (WGS) entry which is preliminary data.</text>
</comment>
<name>V5AQ81_TRYCR</name>
<evidence type="ECO:0000313" key="3">
    <source>
        <dbReference type="Proteomes" id="UP000017861"/>
    </source>
</evidence>
<gene>
    <name evidence="2" type="ORF">TCDM_09364</name>
</gene>
<dbReference type="AlphaFoldDB" id="V5AQ81"/>
<dbReference type="VEuPathDB" id="TriTrypDB:TCDM_09364"/>
<feature type="region of interest" description="Disordered" evidence="1">
    <location>
        <begin position="70"/>
        <end position="93"/>
    </location>
</feature>
<dbReference type="EMBL" id="AYLP01000153">
    <property type="protein sequence ID" value="ESS62930.1"/>
    <property type="molecule type" value="Genomic_DNA"/>
</dbReference>
<proteinExistence type="predicted"/>
<accession>V5AQ81</accession>
<reference evidence="2 3" key="1">
    <citation type="journal article" date="2014" name="Genome Announc.">
        <title>Trypanosoma cruzi Clone Dm28c Draft Genome Sequence.</title>
        <authorList>
            <person name="Grisard E.C."/>
            <person name="Teixeira S.M."/>
            <person name="de Almeida L.G."/>
            <person name="Stoco P.H."/>
            <person name="Gerber A.L."/>
            <person name="Talavera-Lopez C."/>
            <person name="Lima O.C."/>
            <person name="Andersson B."/>
            <person name="de Vasconcelos A.T."/>
        </authorList>
    </citation>
    <scope>NUCLEOTIDE SEQUENCE [LARGE SCALE GENOMIC DNA]</scope>
    <source>
        <strain evidence="2 3">Dm28c</strain>
    </source>
</reference>
<sequence length="106" mass="12038">MSLAGQFTTFCCTHEQPINEESCAAFLMAIVDVAPSTRPRYARMLRSVPQMNRTPLDMMILRLQKIAARTETQRTRQARPQQRKGWTNISAAGPIGRNVLSYDLRV</sequence>
<organism evidence="2 3">
    <name type="scientific">Trypanosoma cruzi Dm28c</name>
    <dbReference type="NCBI Taxonomy" id="1416333"/>
    <lineage>
        <taxon>Eukaryota</taxon>
        <taxon>Discoba</taxon>
        <taxon>Euglenozoa</taxon>
        <taxon>Kinetoplastea</taxon>
        <taxon>Metakinetoplastina</taxon>
        <taxon>Trypanosomatida</taxon>
        <taxon>Trypanosomatidae</taxon>
        <taxon>Trypanosoma</taxon>
        <taxon>Schizotrypanum</taxon>
    </lineage>
</organism>